<gene>
    <name evidence="5" type="ORF">M0M57_15400</name>
</gene>
<protein>
    <submittedName>
        <fullName evidence="5">Pirin family protein</fullName>
    </submittedName>
</protein>
<dbReference type="InterPro" id="IPR012093">
    <property type="entry name" value="Pirin"/>
</dbReference>
<dbReference type="PIRSF" id="PIRSF006232">
    <property type="entry name" value="Pirin"/>
    <property type="match status" value="1"/>
</dbReference>
<organism evidence="5 6">
    <name type="scientific">Flavobacterium azooxidireducens</name>
    <dbReference type="NCBI Taxonomy" id="1871076"/>
    <lineage>
        <taxon>Bacteria</taxon>
        <taxon>Pseudomonadati</taxon>
        <taxon>Bacteroidota</taxon>
        <taxon>Flavobacteriia</taxon>
        <taxon>Flavobacteriales</taxon>
        <taxon>Flavobacteriaceae</taxon>
        <taxon>Flavobacterium</taxon>
    </lineage>
</organism>
<dbReference type="CDD" id="cd02909">
    <property type="entry name" value="cupin_pirin_N"/>
    <property type="match status" value="1"/>
</dbReference>
<dbReference type="Pfam" id="PF05726">
    <property type="entry name" value="Pirin_C"/>
    <property type="match status" value="1"/>
</dbReference>
<dbReference type="RefSeq" id="WP_248433989.1">
    <property type="nucleotide sequence ID" value="NZ_CP096205.1"/>
</dbReference>
<dbReference type="InterPro" id="IPR008778">
    <property type="entry name" value="Pirin_C_dom"/>
</dbReference>
<reference evidence="5" key="1">
    <citation type="submission" date="2022-04" db="EMBL/GenBank/DDBJ databases">
        <title>Consumption of N2O by Flavobacterium azooxidireducens sp. nov. isolated from Decomposing Leaf Litter of Phragmites australis (Cav.).</title>
        <authorList>
            <person name="Behrendt U."/>
            <person name="Spanner T."/>
            <person name="Augustin J."/>
            <person name="Horn M.A."/>
            <person name="Kolb S."/>
            <person name="Ulrich A."/>
        </authorList>
    </citation>
    <scope>NUCLEOTIDE SEQUENCE</scope>
    <source>
        <strain evidence="5">IGB 4-14</strain>
    </source>
</reference>
<feature type="domain" description="Pirin C-terminal" evidence="4">
    <location>
        <begin position="178"/>
        <end position="276"/>
    </location>
</feature>
<comment type="similarity">
    <text evidence="1 2">Belongs to the pirin family.</text>
</comment>
<dbReference type="SUPFAM" id="SSF51182">
    <property type="entry name" value="RmlC-like cupins"/>
    <property type="match status" value="1"/>
</dbReference>
<feature type="domain" description="Pirin N-terminal" evidence="3">
    <location>
        <begin position="27"/>
        <end position="124"/>
    </location>
</feature>
<dbReference type="Pfam" id="PF02678">
    <property type="entry name" value="Pirin"/>
    <property type="match status" value="1"/>
</dbReference>
<evidence type="ECO:0000313" key="5">
    <source>
        <dbReference type="EMBL" id="UPQ78992.1"/>
    </source>
</evidence>
<dbReference type="PANTHER" id="PTHR13903">
    <property type="entry name" value="PIRIN-RELATED"/>
    <property type="match status" value="1"/>
</dbReference>
<name>A0ABY4KDV6_9FLAO</name>
<evidence type="ECO:0000259" key="3">
    <source>
        <dbReference type="Pfam" id="PF02678"/>
    </source>
</evidence>
<evidence type="ECO:0000313" key="6">
    <source>
        <dbReference type="Proteomes" id="UP000830583"/>
    </source>
</evidence>
<evidence type="ECO:0000256" key="2">
    <source>
        <dbReference type="RuleBase" id="RU003457"/>
    </source>
</evidence>
<sequence length="292" mass="33091">MSNIDLIIEERSRDIGDFLVGRILPFRKKRMVGPFIFIDHMGPTELGPEKYMDVDQHPHIGLATLTFLLEGAVMHEDSLGTKVKIQPGSVNWMVAGSGVTHTERTPQELRNGNIFTMHGYQIWVALPKEKEFMQPEFHHFDANELPQWQEGSAEFKLVAGTAFGKNSPVPVFSDMFMVEIKTEEEYQLQINGQVRGEIGICIVEGSIQACDNHVEKGNMLVSKAEDACSLTIHPNSHIILFGGQPFEQERQIFWNFVASDPSTIEKAKENWRNKTFPMVQNDETYVPLPEGF</sequence>
<dbReference type="EMBL" id="CP096205">
    <property type="protein sequence ID" value="UPQ78992.1"/>
    <property type="molecule type" value="Genomic_DNA"/>
</dbReference>
<accession>A0ABY4KDV6</accession>
<proteinExistence type="inferred from homology"/>
<evidence type="ECO:0000259" key="4">
    <source>
        <dbReference type="Pfam" id="PF05726"/>
    </source>
</evidence>
<dbReference type="PANTHER" id="PTHR13903:SF8">
    <property type="entry name" value="PIRIN"/>
    <property type="match status" value="1"/>
</dbReference>
<dbReference type="Gene3D" id="2.60.120.10">
    <property type="entry name" value="Jelly Rolls"/>
    <property type="match status" value="2"/>
</dbReference>
<keyword evidence="6" id="KW-1185">Reference proteome</keyword>
<evidence type="ECO:0000256" key="1">
    <source>
        <dbReference type="ARBA" id="ARBA00008416"/>
    </source>
</evidence>
<dbReference type="InterPro" id="IPR011051">
    <property type="entry name" value="RmlC_Cupin_sf"/>
</dbReference>
<dbReference type="Proteomes" id="UP000830583">
    <property type="component" value="Chromosome"/>
</dbReference>
<dbReference type="InterPro" id="IPR014710">
    <property type="entry name" value="RmlC-like_jellyroll"/>
</dbReference>
<dbReference type="InterPro" id="IPR003829">
    <property type="entry name" value="Pirin_N_dom"/>
</dbReference>